<dbReference type="Proteomes" id="UP001058271">
    <property type="component" value="Chromosome"/>
</dbReference>
<evidence type="ECO:0000256" key="1">
    <source>
        <dbReference type="ARBA" id="ARBA00001974"/>
    </source>
</evidence>
<dbReference type="InterPro" id="IPR006089">
    <property type="entry name" value="Acyl-CoA_DH_CS"/>
</dbReference>
<dbReference type="PIRSF" id="PIRSF016578">
    <property type="entry name" value="HsaA"/>
    <property type="match status" value="1"/>
</dbReference>
<keyword evidence="4 5" id="KW-0274">FAD</keyword>
<dbReference type="InterPro" id="IPR036250">
    <property type="entry name" value="AcylCo_DH-like_C"/>
</dbReference>
<proteinExistence type="inferred from homology"/>
<evidence type="ECO:0000259" key="8">
    <source>
        <dbReference type="Pfam" id="PF02771"/>
    </source>
</evidence>
<dbReference type="PANTHER" id="PTHR43884:SF12">
    <property type="entry name" value="ISOVALERYL-COA DEHYDROGENASE, MITOCHONDRIAL-RELATED"/>
    <property type="match status" value="1"/>
</dbReference>
<feature type="domain" description="Acyl-CoA oxidase/dehydrogenase middle" evidence="7">
    <location>
        <begin position="131"/>
        <end position="227"/>
    </location>
</feature>
<evidence type="ECO:0000313" key="10">
    <source>
        <dbReference type="Proteomes" id="UP001058271"/>
    </source>
</evidence>
<dbReference type="InterPro" id="IPR006091">
    <property type="entry name" value="Acyl-CoA_Oxase/DH_mid-dom"/>
</dbReference>
<comment type="similarity">
    <text evidence="2 5">Belongs to the acyl-CoA dehydrogenase family.</text>
</comment>
<feature type="domain" description="Acyl-CoA dehydrogenase/oxidase N-terminal" evidence="8">
    <location>
        <begin position="18"/>
        <end position="126"/>
    </location>
</feature>
<reference evidence="9" key="1">
    <citation type="submission" date="2021-04" db="EMBL/GenBank/DDBJ databases">
        <title>Biosynthetic gene clusters of Dactylosporangioum roseum.</title>
        <authorList>
            <person name="Hartkoorn R.C."/>
            <person name="Beaudoing E."/>
            <person name="Hot D."/>
            <person name="Moureu S."/>
        </authorList>
    </citation>
    <scope>NUCLEOTIDE SEQUENCE</scope>
    <source>
        <strain evidence="9">NRRL B-16295</strain>
    </source>
</reference>
<dbReference type="Gene3D" id="1.20.140.10">
    <property type="entry name" value="Butyryl-CoA Dehydrogenase, subunit A, domain 3"/>
    <property type="match status" value="1"/>
</dbReference>
<dbReference type="RefSeq" id="WP_260723799.1">
    <property type="nucleotide sequence ID" value="NZ_BAAABS010000011.1"/>
</dbReference>
<keyword evidence="5" id="KW-0560">Oxidoreductase</keyword>
<evidence type="ECO:0000256" key="4">
    <source>
        <dbReference type="ARBA" id="ARBA00022827"/>
    </source>
</evidence>
<comment type="cofactor">
    <cofactor evidence="1 5">
        <name>FAD</name>
        <dbReference type="ChEBI" id="CHEBI:57692"/>
    </cofactor>
</comment>
<evidence type="ECO:0000259" key="6">
    <source>
        <dbReference type="Pfam" id="PF00441"/>
    </source>
</evidence>
<sequence>MKIIQRRASNPERRAHMEEIREGLAPLLKRFPDSYWRDHDERHVFPHEFVAAMTESGWANVTIPEEYGGGGQGIAVAAVVMEAVGASGAAMNGCTAIHGNIFGFEPIIRYGSPELKEKYLRQAAAGSLQMAFGVTEPDAGTDTTRISTRAVKVDGGYEVRGQKVWMSKATDSQKVLLLARTTPREECEKPSLGMSLFVADLDSPNVTRSAIPKAGRNAVASCEVTFDGLFVDEADLVGVEGHGFYHLLTGLNAERVLLAAGALGIGFRALERARTYALERVVFERPIGMNQGVAFPLADSYARLAAAAAITDLAADLYDAGEDCGVEAAMAKYLAADAGYQSADRAVQTHGGFGYAKEYDVERYWREARVHRLAPLSQEFALNHMATRALGLPRSF</sequence>
<dbReference type="Gene3D" id="2.40.110.10">
    <property type="entry name" value="Butyryl-CoA Dehydrogenase, subunit A, domain 2"/>
    <property type="match status" value="1"/>
</dbReference>
<accession>A0ABY5YXJ7</accession>
<dbReference type="Pfam" id="PF02771">
    <property type="entry name" value="Acyl-CoA_dh_N"/>
    <property type="match status" value="1"/>
</dbReference>
<dbReference type="InterPro" id="IPR009075">
    <property type="entry name" value="AcylCo_DH/oxidase_C"/>
</dbReference>
<evidence type="ECO:0000256" key="5">
    <source>
        <dbReference type="RuleBase" id="RU362125"/>
    </source>
</evidence>
<keyword evidence="10" id="KW-1185">Reference proteome</keyword>
<dbReference type="Pfam" id="PF02770">
    <property type="entry name" value="Acyl-CoA_dh_M"/>
    <property type="match status" value="1"/>
</dbReference>
<gene>
    <name evidence="9" type="ORF">Drose_25025</name>
</gene>
<dbReference type="InterPro" id="IPR009100">
    <property type="entry name" value="AcylCoA_DH/oxidase_NM_dom_sf"/>
</dbReference>
<organism evidence="9 10">
    <name type="scientific">Dactylosporangium roseum</name>
    <dbReference type="NCBI Taxonomy" id="47989"/>
    <lineage>
        <taxon>Bacteria</taxon>
        <taxon>Bacillati</taxon>
        <taxon>Actinomycetota</taxon>
        <taxon>Actinomycetes</taxon>
        <taxon>Micromonosporales</taxon>
        <taxon>Micromonosporaceae</taxon>
        <taxon>Dactylosporangium</taxon>
    </lineage>
</organism>
<dbReference type="InterPro" id="IPR013786">
    <property type="entry name" value="AcylCoA_DH/ox_N"/>
</dbReference>
<dbReference type="CDD" id="cd00567">
    <property type="entry name" value="ACAD"/>
    <property type="match status" value="1"/>
</dbReference>
<feature type="domain" description="Acyl-CoA dehydrogenase/oxidase C-terminal" evidence="6">
    <location>
        <begin position="241"/>
        <end position="388"/>
    </location>
</feature>
<dbReference type="Pfam" id="PF00441">
    <property type="entry name" value="Acyl-CoA_dh_1"/>
    <property type="match status" value="1"/>
</dbReference>
<dbReference type="PROSITE" id="PS00073">
    <property type="entry name" value="ACYL_COA_DH_2"/>
    <property type="match status" value="1"/>
</dbReference>
<keyword evidence="3 5" id="KW-0285">Flavoprotein</keyword>
<evidence type="ECO:0000313" key="9">
    <source>
        <dbReference type="EMBL" id="UWZ34480.1"/>
    </source>
</evidence>
<dbReference type="Gene3D" id="1.10.540.10">
    <property type="entry name" value="Acyl-CoA dehydrogenase/oxidase, N-terminal domain"/>
    <property type="match status" value="1"/>
</dbReference>
<protein>
    <submittedName>
        <fullName evidence="9">Acyl-CoA/acyl-ACP dehydrogenase</fullName>
    </submittedName>
</protein>
<name>A0ABY5YXJ7_9ACTN</name>
<dbReference type="EMBL" id="CP073721">
    <property type="protein sequence ID" value="UWZ34480.1"/>
    <property type="molecule type" value="Genomic_DNA"/>
</dbReference>
<evidence type="ECO:0000256" key="3">
    <source>
        <dbReference type="ARBA" id="ARBA00022630"/>
    </source>
</evidence>
<dbReference type="SUPFAM" id="SSF47203">
    <property type="entry name" value="Acyl-CoA dehydrogenase C-terminal domain-like"/>
    <property type="match status" value="1"/>
</dbReference>
<evidence type="ECO:0000259" key="7">
    <source>
        <dbReference type="Pfam" id="PF02770"/>
    </source>
</evidence>
<dbReference type="InterPro" id="IPR046373">
    <property type="entry name" value="Acyl-CoA_Oxase/DH_mid-dom_sf"/>
</dbReference>
<evidence type="ECO:0000256" key="2">
    <source>
        <dbReference type="ARBA" id="ARBA00009347"/>
    </source>
</evidence>
<dbReference type="InterPro" id="IPR037069">
    <property type="entry name" value="AcylCoA_DH/ox_N_sf"/>
</dbReference>
<dbReference type="PANTHER" id="PTHR43884">
    <property type="entry name" value="ACYL-COA DEHYDROGENASE"/>
    <property type="match status" value="1"/>
</dbReference>
<dbReference type="SUPFAM" id="SSF56645">
    <property type="entry name" value="Acyl-CoA dehydrogenase NM domain-like"/>
    <property type="match status" value="1"/>
</dbReference>